<dbReference type="Pfam" id="PF13581">
    <property type="entry name" value="HATPase_c_2"/>
    <property type="match status" value="1"/>
</dbReference>
<evidence type="ECO:0000313" key="4">
    <source>
        <dbReference type="Proteomes" id="UP000316988"/>
    </source>
</evidence>
<dbReference type="PANTHER" id="PTHR35526">
    <property type="entry name" value="ANTI-SIGMA-F FACTOR RSBW-RELATED"/>
    <property type="match status" value="1"/>
</dbReference>
<dbReference type="Proteomes" id="UP000316988">
    <property type="component" value="Unassembled WGS sequence"/>
</dbReference>
<dbReference type="GO" id="GO:0004674">
    <property type="term" value="F:protein serine/threonine kinase activity"/>
    <property type="evidence" value="ECO:0007669"/>
    <property type="project" value="UniProtKB-KW"/>
</dbReference>
<reference evidence="3 4" key="1">
    <citation type="submission" date="2019-07" db="EMBL/GenBank/DDBJ databases">
        <authorList>
            <person name="Zhao L.H."/>
        </authorList>
    </citation>
    <scope>NUCLEOTIDE SEQUENCE [LARGE SCALE GENOMIC DNA]</scope>
    <source>
        <strain evidence="3 4">Co35</strain>
    </source>
</reference>
<comment type="caution">
    <text evidence="3">The sequence shown here is derived from an EMBL/GenBank/DDBJ whole genome shotgun (WGS) entry which is preliminary data.</text>
</comment>
<dbReference type="OrthoDB" id="3785402at2"/>
<feature type="domain" description="Histidine kinase/HSP90-like ATPase" evidence="2">
    <location>
        <begin position="15"/>
        <end position="130"/>
    </location>
</feature>
<dbReference type="InterPro" id="IPR003594">
    <property type="entry name" value="HATPase_dom"/>
</dbReference>
<keyword evidence="1" id="KW-0418">Kinase</keyword>
<dbReference type="InterPro" id="IPR036890">
    <property type="entry name" value="HATPase_C_sf"/>
</dbReference>
<keyword evidence="1" id="KW-0808">Transferase</keyword>
<dbReference type="EMBL" id="VLNT01000001">
    <property type="protein sequence ID" value="TSD68506.1"/>
    <property type="molecule type" value="Genomic_DNA"/>
</dbReference>
<keyword evidence="3" id="KW-0067">ATP-binding</keyword>
<evidence type="ECO:0000256" key="1">
    <source>
        <dbReference type="ARBA" id="ARBA00022527"/>
    </source>
</evidence>
<protein>
    <submittedName>
        <fullName evidence="3">ATP-binding protein</fullName>
    </submittedName>
</protein>
<organism evidence="3 4">
    <name type="scientific">Aeromicrobium piscarium</name>
    <dbReference type="NCBI Taxonomy" id="2590901"/>
    <lineage>
        <taxon>Bacteria</taxon>
        <taxon>Bacillati</taxon>
        <taxon>Actinomycetota</taxon>
        <taxon>Actinomycetes</taxon>
        <taxon>Propionibacteriales</taxon>
        <taxon>Nocardioidaceae</taxon>
        <taxon>Aeromicrobium</taxon>
    </lineage>
</organism>
<gene>
    <name evidence="3" type="ORF">FNM00_02650</name>
</gene>
<dbReference type="RefSeq" id="WP_143911447.1">
    <property type="nucleotide sequence ID" value="NZ_VLNT01000001.1"/>
</dbReference>
<dbReference type="PANTHER" id="PTHR35526:SF3">
    <property type="entry name" value="ANTI-SIGMA-F FACTOR RSBW"/>
    <property type="match status" value="1"/>
</dbReference>
<accession>A0A554SQ97</accession>
<keyword evidence="1" id="KW-0723">Serine/threonine-protein kinase</keyword>
<keyword evidence="4" id="KW-1185">Reference proteome</keyword>
<dbReference type="GO" id="GO:0005524">
    <property type="term" value="F:ATP binding"/>
    <property type="evidence" value="ECO:0007669"/>
    <property type="project" value="UniProtKB-KW"/>
</dbReference>
<dbReference type="AlphaFoldDB" id="A0A554SQ97"/>
<keyword evidence="3" id="KW-0547">Nucleotide-binding</keyword>
<dbReference type="CDD" id="cd16936">
    <property type="entry name" value="HATPase_RsbW-like"/>
    <property type="match status" value="1"/>
</dbReference>
<sequence>MPAEQPVVRQVFDAPATPESIELVLDAAQQWWDDLGGDVDIHVRHAFTTALAEVTGNIVAHGRRTAGGSRRFDLRLQAHRDRLVAEFTDHDESAEVDVEHATMPPPESEDGRGLALARAVLDRVEHRYDGANHWLLEHRRLPIPAAPGGGE</sequence>
<evidence type="ECO:0000313" key="3">
    <source>
        <dbReference type="EMBL" id="TSD68506.1"/>
    </source>
</evidence>
<dbReference type="InterPro" id="IPR050267">
    <property type="entry name" value="Anti-sigma-factor_SerPK"/>
</dbReference>
<dbReference type="Gene3D" id="3.30.565.10">
    <property type="entry name" value="Histidine kinase-like ATPase, C-terminal domain"/>
    <property type="match status" value="1"/>
</dbReference>
<name>A0A554SQ97_9ACTN</name>
<evidence type="ECO:0000259" key="2">
    <source>
        <dbReference type="Pfam" id="PF13581"/>
    </source>
</evidence>
<proteinExistence type="predicted"/>